<feature type="domain" description="Peptidase S8/S53" evidence="7">
    <location>
        <begin position="162"/>
        <end position="438"/>
    </location>
</feature>
<reference evidence="9 10" key="1">
    <citation type="submission" date="2021-07" db="EMBL/GenBank/DDBJ databases">
        <title>Flavobacterium WSW3-B6 sp.nov, isolated from seaweed.</title>
        <authorList>
            <person name="Muhammad N."/>
            <person name="Ho H."/>
            <person name="Lee Y.-J."/>
            <person name="Nguyen T."/>
            <person name="Ho J."/>
            <person name="Kim S.-G."/>
        </authorList>
    </citation>
    <scope>NUCLEOTIDE SEQUENCE [LARGE SCALE GENOMIC DNA]</scope>
    <source>
        <strain evidence="9 10">WSW3-B6</strain>
    </source>
</reference>
<accession>A0ABX8V3S0</accession>
<protein>
    <submittedName>
        <fullName evidence="9">S8 family peptidase</fullName>
    </submittedName>
</protein>
<evidence type="ECO:0000256" key="5">
    <source>
        <dbReference type="ARBA" id="ARBA00022825"/>
    </source>
</evidence>
<feature type="active site" description="Charge relay system" evidence="6">
    <location>
        <position position="193"/>
    </location>
</feature>
<feature type="active site" description="Charge relay system" evidence="6">
    <location>
        <position position="402"/>
    </location>
</feature>
<comment type="similarity">
    <text evidence="1 6">Belongs to the peptidase S8 family.</text>
</comment>
<dbReference type="InterPro" id="IPR000209">
    <property type="entry name" value="Peptidase_S8/S53_dom"/>
</dbReference>
<feature type="domain" description="Secretion system C-terminal sorting" evidence="8">
    <location>
        <begin position="580"/>
        <end position="650"/>
    </location>
</feature>
<dbReference type="EMBL" id="CP080429">
    <property type="protein sequence ID" value="QYJ67486.1"/>
    <property type="molecule type" value="Genomic_DNA"/>
</dbReference>
<evidence type="ECO:0000256" key="2">
    <source>
        <dbReference type="ARBA" id="ARBA00022670"/>
    </source>
</evidence>
<keyword evidence="2 6" id="KW-0645">Protease</keyword>
<keyword evidence="10" id="KW-1185">Reference proteome</keyword>
<keyword evidence="5 6" id="KW-0720">Serine protease</keyword>
<evidence type="ECO:0000259" key="8">
    <source>
        <dbReference type="Pfam" id="PF18962"/>
    </source>
</evidence>
<dbReference type="PRINTS" id="PR00723">
    <property type="entry name" value="SUBTILISIN"/>
</dbReference>
<name>A0ABX8V3S0_9FLAO</name>
<dbReference type="PROSITE" id="PS51892">
    <property type="entry name" value="SUBTILASE"/>
    <property type="match status" value="1"/>
</dbReference>
<evidence type="ECO:0000313" key="9">
    <source>
        <dbReference type="EMBL" id="QYJ67486.1"/>
    </source>
</evidence>
<dbReference type="InterPro" id="IPR026444">
    <property type="entry name" value="Secre_tail"/>
</dbReference>
<dbReference type="PANTHER" id="PTHR43806:SF11">
    <property type="entry name" value="CEREVISIN-RELATED"/>
    <property type="match status" value="1"/>
</dbReference>
<dbReference type="Proteomes" id="UP000825381">
    <property type="component" value="Chromosome"/>
</dbReference>
<evidence type="ECO:0000256" key="1">
    <source>
        <dbReference type="ARBA" id="ARBA00011073"/>
    </source>
</evidence>
<gene>
    <name evidence="9" type="ORF">K1I41_07940</name>
</gene>
<dbReference type="Pfam" id="PF00082">
    <property type="entry name" value="Peptidase_S8"/>
    <property type="match status" value="1"/>
</dbReference>
<dbReference type="InterPro" id="IPR023828">
    <property type="entry name" value="Peptidase_S8_Ser-AS"/>
</dbReference>
<evidence type="ECO:0000256" key="4">
    <source>
        <dbReference type="ARBA" id="ARBA00022801"/>
    </source>
</evidence>
<dbReference type="NCBIfam" id="TIGR04183">
    <property type="entry name" value="Por_Secre_tail"/>
    <property type="match status" value="1"/>
</dbReference>
<dbReference type="Gene3D" id="3.40.50.200">
    <property type="entry name" value="Peptidase S8/S53 domain"/>
    <property type="match status" value="1"/>
</dbReference>
<organism evidence="9 10">
    <name type="scientific">Flavobacterium litorale</name>
    <dbReference type="NCBI Taxonomy" id="2856519"/>
    <lineage>
        <taxon>Bacteria</taxon>
        <taxon>Pseudomonadati</taxon>
        <taxon>Bacteroidota</taxon>
        <taxon>Flavobacteriia</taxon>
        <taxon>Flavobacteriales</taxon>
        <taxon>Flavobacteriaceae</taxon>
        <taxon>Flavobacterium</taxon>
    </lineage>
</organism>
<keyword evidence="4 6" id="KW-0378">Hydrolase</keyword>
<dbReference type="SUPFAM" id="SSF52743">
    <property type="entry name" value="Subtilisin-like"/>
    <property type="match status" value="1"/>
</dbReference>
<dbReference type="Pfam" id="PF18962">
    <property type="entry name" value="Por_Secre_tail"/>
    <property type="match status" value="1"/>
</dbReference>
<dbReference type="PROSITE" id="PS00138">
    <property type="entry name" value="SUBTILASE_SER"/>
    <property type="match status" value="1"/>
</dbReference>
<proteinExistence type="inferred from homology"/>
<dbReference type="InterPro" id="IPR036852">
    <property type="entry name" value="Peptidase_S8/S53_dom_sf"/>
</dbReference>
<evidence type="ECO:0000256" key="3">
    <source>
        <dbReference type="ARBA" id="ARBA00022729"/>
    </source>
</evidence>
<feature type="active site" description="Charge relay system" evidence="6">
    <location>
        <position position="166"/>
    </location>
</feature>
<dbReference type="PANTHER" id="PTHR43806">
    <property type="entry name" value="PEPTIDASE S8"/>
    <property type="match status" value="1"/>
</dbReference>
<keyword evidence="3" id="KW-0732">Signal</keyword>
<dbReference type="InterPro" id="IPR015500">
    <property type="entry name" value="Peptidase_S8_subtilisin-rel"/>
</dbReference>
<evidence type="ECO:0000313" key="10">
    <source>
        <dbReference type="Proteomes" id="UP000825381"/>
    </source>
</evidence>
<sequence length="653" mass="72558">MKNIFIIICGLFFSLSHSQEKNIYTYYIHVNHYSEAPKFQKDGEYYKYVGDNDEERSFFSNYKIIQFSQSFPSSTWLKNLNVFTLSTYNKSLIDDVLKKFPRKYTKYTDITGMEYELLDTYTDDYGTSNNLPNSGVADLSNLDYIGVPKAWDYSLGSSDIILGISDTKVDITGNDLKFKTTHLGFNGSSSSSHGTNVAAFAAAQGDNAHGMVGVCSNCTIINTPIGSYNGLLDLAINGVQVINMSWITSGHDLGANNYVPEHQAVINELHDCYGVILVAGAGNRSEFYTADNISYLYPNGLKYYPASYNHVISVLSVNHRNDWGVETTDSYPPEYGVVSRFVKDLIPQNAAENYNGEVFGFKETAHTTNEDVDICAPGYRLFRYYEYAVQNIIEYQANGGTSAAAPHIAGTIGLMLSVNNCLWPSEAEDVLQLTSKNLEIIPGNEIFAGKSGAGGLIAGDAVEFTHEMKSATGNAVIDGHDFYRFDFNLSHINNKLTISNQTFRDKCTADFTARREIEVLSDTDFKPNADGYIDLKLDPNIDVCELREIPSYCGEDRPGAAKKKTTGIQNINDSSLASKLYPNPNNGTFEIVYTGTIKDILQVEVYDVYGKAVYKSTEKESRFTISVPRLSAGMYIVKLSSDNYTETIKFVKH</sequence>
<evidence type="ECO:0000259" key="7">
    <source>
        <dbReference type="Pfam" id="PF00082"/>
    </source>
</evidence>
<evidence type="ECO:0000256" key="6">
    <source>
        <dbReference type="PROSITE-ProRule" id="PRU01240"/>
    </source>
</evidence>
<dbReference type="RefSeq" id="WP_220639831.1">
    <property type="nucleotide sequence ID" value="NZ_CP080429.1"/>
</dbReference>
<dbReference type="InterPro" id="IPR050131">
    <property type="entry name" value="Peptidase_S8_subtilisin-like"/>
</dbReference>